<reference evidence="8 9" key="1">
    <citation type="submission" date="2018-06" db="EMBL/GenBank/DDBJ databases">
        <authorList>
            <consortium name="Pathogen Informatics"/>
            <person name="Doyle S."/>
        </authorList>
    </citation>
    <scope>NUCLEOTIDE SEQUENCE [LARGE SCALE GENOMIC DNA]</scope>
    <source>
        <strain evidence="8 9">NCTC10295</strain>
    </source>
</reference>
<feature type="transmembrane region" description="Helical" evidence="6">
    <location>
        <begin position="261"/>
        <end position="280"/>
    </location>
</feature>
<feature type="transmembrane region" description="Helical" evidence="6">
    <location>
        <begin position="171"/>
        <end position="193"/>
    </location>
</feature>
<evidence type="ECO:0000313" key="9">
    <source>
        <dbReference type="Proteomes" id="UP000254651"/>
    </source>
</evidence>
<gene>
    <name evidence="8" type="ORF">NCTC10295_01556</name>
</gene>
<evidence type="ECO:0000256" key="4">
    <source>
        <dbReference type="ARBA" id="ARBA00022989"/>
    </source>
</evidence>
<feature type="transmembrane region" description="Helical" evidence="6">
    <location>
        <begin position="20"/>
        <end position="41"/>
    </location>
</feature>
<feature type="transmembrane region" description="Helical" evidence="6">
    <location>
        <begin position="85"/>
        <end position="107"/>
    </location>
</feature>
<evidence type="ECO:0000256" key="2">
    <source>
        <dbReference type="ARBA" id="ARBA00022475"/>
    </source>
</evidence>
<evidence type="ECO:0000256" key="5">
    <source>
        <dbReference type="ARBA" id="ARBA00023136"/>
    </source>
</evidence>
<dbReference type="PANTHER" id="PTHR42920:SF24">
    <property type="entry name" value="AROMATIC AMINO ACID EXPORTER YDDG"/>
    <property type="match status" value="1"/>
</dbReference>
<keyword evidence="4 6" id="KW-1133">Transmembrane helix</keyword>
<dbReference type="InterPro" id="IPR037185">
    <property type="entry name" value="EmrE-like"/>
</dbReference>
<dbReference type="RefSeq" id="WP_066078181.1">
    <property type="nucleotide sequence ID" value="NZ_CP181246.1"/>
</dbReference>
<dbReference type="GO" id="GO:0005886">
    <property type="term" value="C:plasma membrane"/>
    <property type="evidence" value="ECO:0007669"/>
    <property type="project" value="UniProtKB-SubCell"/>
</dbReference>
<dbReference type="EMBL" id="UGQS01000002">
    <property type="protein sequence ID" value="STZ76772.1"/>
    <property type="molecule type" value="Genomic_DNA"/>
</dbReference>
<feature type="domain" description="EamA" evidence="7">
    <location>
        <begin position="5"/>
        <end position="130"/>
    </location>
</feature>
<keyword evidence="5 6" id="KW-0472">Membrane</keyword>
<evidence type="ECO:0000256" key="6">
    <source>
        <dbReference type="SAM" id="Phobius"/>
    </source>
</evidence>
<dbReference type="InterPro" id="IPR000620">
    <property type="entry name" value="EamA_dom"/>
</dbReference>
<feature type="transmembrane region" description="Helical" evidence="6">
    <location>
        <begin position="61"/>
        <end position="79"/>
    </location>
</feature>
<dbReference type="AlphaFoldDB" id="A0A378UJW8"/>
<keyword evidence="3 6" id="KW-0812">Transmembrane</keyword>
<dbReference type="Proteomes" id="UP000254651">
    <property type="component" value="Unassembled WGS sequence"/>
</dbReference>
<keyword evidence="9" id="KW-1185">Reference proteome</keyword>
<evidence type="ECO:0000313" key="8">
    <source>
        <dbReference type="EMBL" id="STZ76772.1"/>
    </source>
</evidence>
<dbReference type="PANTHER" id="PTHR42920">
    <property type="entry name" value="OS03G0707200 PROTEIN-RELATED"/>
    <property type="match status" value="1"/>
</dbReference>
<organism evidence="8 9">
    <name type="scientific">Bergeriella denitrificans</name>
    <name type="common">Neisseria denitrificans</name>
    <dbReference type="NCBI Taxonomy" id="494"/>
    <lineage>
        <taxon>Bacteria</taxon>
        <taxon>Pseudomonadati</taxon>
        <taxon>Pseudomonadota</taxon>
        <taxon>Betaproteobacteria</taxon>
        <taxon>Neisseriales</taxon>
        <taxon>Neisseriaceae</taxon>
        <taxon>Bergeriella</taxon>
    </lineage>
</organism>
<feature type="transmembrane region" description="Helical" evidence="6">
    <location>
        <begin position="114"/>
        <end position="134"/>
    </location>
</feature>
<sequence>MGYQILAMMIWGSSFVAAKYAYIMLDAVWVVQIRLLVAALLVLPACRRALGRIPKDKWKPLLWLSFFNYVVVLMLQLVGVQYTSAASAVTIVGLEPILMVMVGHFFFHDKAKWYHWLCGAAAFFGVLLLILGGGEAGGEIDLFGCLLVFLAGLVFCLIMRPTQKLIADIGAATYTPVSLAVSALMCLPFSFMLAQDFSINWNLEGALAILYLGAGCSWFAYWLWNRGMGSVSANLSGLLISLEPVFGVLLAVVLLGERLSLVAGSGIAVVIAATLAAGMLPKWLDKGKAV</sequence>
<dbReference type="SUPFAM" id="SSF103481">
    <property type="entry name" value="Multidrug resistance efflux transporter EmrE"/>
    <property type="match status" value="2"/>
</dbReference>
<evidence type="ECO:0000256" key="1">
    <source>
        <dbReference type="ARBA" id="ARBA00004651"/>
    </source>
</evidence>
<evidence type="ECO:0000259" key="7">
    <source>
        <dbReference type="Pfam" id="PF00892"/>
    </source>
</evidence>
<evidence type="ECO:0000256" key="3">
    <source>
        <dbReference type="ARBA" id="ARBA00022692"/>
    </source>
</evidence>
<dbReference type="Pfam" id="PF00892">
    <property type="entry name" value="EamA"/>
    <property type="match status" value="2"/>
</dbReference>
<comment type="subcellular location">
    <subcellularLocation>
        <location evidence="1">Cell membrane</location>
        <topology evidence="1">Multi-pass membrane protein</topology>
    </subcellularLocation>
</comment>
<feature type="domain" description="EamA" evidence="7">
    <location>
        <begin position="143"/>
        <end position="275"/>
    </location>
</feature>
<feature type="transmembrane region" description="Helical" evidence="6">
    <location>
        <begin position="140"/>
        <end position="159"/>
    </location>
</feature>
<proteinExistence type="predicted"/>
<feature type="transmembrane region" description="Helical" evidence="6">
    <location>
        <begin position="205"/>
        <end position="224"/>
    </location>
</feature>
<dbReference type="InterPro" id="IPR051258">
    <property type="entry name" value="Diverse_Substrate_Transporter"/>
</dbReference>
<name>A0A378UJW8_BERDE</name>
<protein>
    <submittedName>
        <fullName evidence="8">Transporter</fullName>
    </submittedName>
</protein>
<accession>A0A378UJW8</accession>
<keyword evidence="2" id="KW-1003">Cell membrane</keyword>
<feature type="transmembrane region" description="Helical" evidence="6">
    <location>
        <begin position="236"/>
        <end position="255"/>
    </location>
</feature>